<feature type="region of interest" description="Disordered" evidence="1">
    <location>
        <begin position="34"/>
        <end position="65"/>
    </location>
</feature>
<evidence type="ECO:0000256" key="1">
    <source>
        <dbReference type="SAM" id="MobiDB-lite"/>
    </source>
</evidence>
<comment type="caution">
    <text evidence="2">The sequence shown here is derived from an EMBL/GenBank/DDBJ whole genome shotgun (WGS) entry which is preliminary data.</text>
</comment>
<proteinExistence type="predicted"/>
<accession>A0A9Q1DCT5</accession>
<gene>
    <name evidence="2" type="ORF">COCON_G00125050</name>
</gene>
<sequence>MVKATRLFLMNHGWTYPQSPPAPFHKMESVAAMEMNEGSPSSTRDPQPIRTAEYHVRNSQISDCK</sequence>
<keyword evidence="3" id="KW-1185">Reference proteome</keyword>
<name>A0A9Q1DCT5_CONCO</name>
<dbReference type="AlphaFoldDB" id="A0A9Q1DCT5"/>
<organism evidence="2 3">
    <name type="scientific">Conger conger</name>
    <name type="common">Conger eel</name>
    <name type="synonym">Muraena conger</name>
    <dbReference type="NCBI Taxonomy" id="82655"/>
    <lineage>
        <taxon>Eukaryota</taxon>
        <taxon>Metazoa</taxon>
        <taxon>Chordata</taxon>
        <taxon>Craniata</taxon>
        <taxon>Vertebrata</taxon>
        <taxon>Euteleostomi</taxon>
        <taxon>Actinopterygii</taxon>
        <taxon>Neopterygii</taxon>
        <taxon>Teleostei</taxon>
        <taxon>Anguilliformes</taxon>
        <taxon>Congridae</taxon>
        <taxon>Conger</taxon>
    </lineage>
</organism>
<evidence type="ECO:0000313" key="2">
    <source>
        <dbReference type="EMBL" id="KAJ8267333.1"/>
    </source>
</evidence>
<protein>
    <submittedName>
        <fullName evidence="2">Uncharacterized protein</fullName>
    </submittedName>
</protein>
<evidence type="ECO:0000313" key="3">
    <source>
        <dbReference type="Proteomes" id="UP001152803"/>
    </source>
</evidence>
<dbReference type="EMBL" id="JAFJMO010000009">
    <property type="protein sequence ID" value="KAJ8267333.1"/>
    <property type="molecule type" value="Genomic_DNA"/>
</dbReference>
<reference evidence="2" key="1">
    <citation type="journal article" date="2023" name="Science">
        <title>Genome structures resolve the early diversification of teleost fishes.</title>
        <authorList>
            <person name="Parey E."/>
            <person name="Louis A."/>
            <person name="Montfort J."/>
            <person name="Bouchez O."/>
            <person name="Roques C."/>
            <person name="Iampietro C."/>
            <person name="Lluch J."/>
            <person name="Castinel A."/>
            <person name="Donnadieu C."/>
            <person name="Desvignes T."/>
            <person name="Floi Bucao C."/>
            <person name="Jouanno E."/>
            <person name="Wen M."/>
            <person name="Mejri S."/>
            <person name="Dirks R."/>
            <person name="Jansen H."/>
            <person name="Henkel C."/>
            <person name="Chen W.J."/>
            <person name="Zahm M."/>
            <person name="Cabau C."/>
            <person name="Klopp C."/>
            <person name="Thompson A.W."/>
            <person name="Robinson-Rechavi M."/>
            <person name="Braasch I."/>
            <person name="Lecointre G."/>
            <person name="Bobe J."/>
            <person name="Postlethwait J.H."/>
            <person name="Berthelot C."/>
            <person name="Roest Crollius H."/>
            <person name="Guiguen Y."/>
        </authorList>
    </citation>
    <scope>NUCLEOTIDE SEQUENCE</scope>
    <source>
        <strain evidence="2">Concon-B</strain>
    </source>
</reference>
<dbReference type="Proteomes" id="UP001152803">
    <property type="component" value="Unassembled WGS sequence"/>
</dbReference>